<dbReference type="InterPro" id="IPR041369">
    <property type="entry name" value="TrmO_C"/>
</dbReference>
<comment type="similarity">
    <text evidence="2">Belongs to the tRNA methyltransferase O family.</text>
</comment>
<dbReference type="Proteomes" id="UP000748752">
    <property type="component" value="Unassembled WGS sequence"/>
</dbReference>
<feature type="domain" description="TsaA-like" evidence="3">
    <location>
        <begin position="6"/>
        <end position="147"/>
    </location>
</feature>
<protein>
    <submittedName>
        <fullName evidence="4">tRNA (N6-threonylcarbamoyladenosine(37)-N6)-methyltransferase TrmO</fullName>
    </submittedName>
</protein>
<evidence type="ECO:0000259" key="3">
    <source>
        <dbReference type="PROSITE" id="PS51668"/>
    </source>
</evidence>
<evidence type="ECO:0000256" key="1">
    <source>
        <dbReference type="ARBA" id="ARBA00022691"/>
    </source>
</evidence>
<keyword evidence="1" id="KW-0949">S-adenosyl-L-methionine</keyword>
<dbReference type="EMBL" id="NRRV01000004">
    <property type="protein sequence ID" value="MBK1629673.1"/>
    <property type="molecule type" value="Genomic_DNA"/>
</dbReference>
<dbReference type="Gene3D" id="3.30.2310.10">
    <property type="entry name" value="YaeB-like"/>
    <property type="match status" value="1"/>
</dbReference>
<dbReference type="PROSITE" id="PS01318">
    <property type="entry name" value="TSAA_1"/>
    <property type="match status" value="1"/>
</dbReference>
<accession>A0ABS1CCR9</accession>
<dbReference type="SUPFAM" id="SSF118196">
    <property type="entry name" value="YaeB-like"/>
    <property type="match status" value="1"/>
</dbReference>
<dbReference type="PANTHER" id="PTHR12818">
    <property type="entry name" value="TRNA (ADENINE(37)-N6)-METHYLTRANSFERASE"/>
    <property type="match status" value="1"/>
</dbReference>
<dbReference type="Pfam" id="PF01980">
    <property type="entry name" value="TrmO_N"/>
    <property type="match status" value="1"/>
</dbReference>
<sequence>MTVLAFEPIATARTPFTDKFGIPRQPRLVDAPGRILLHPPYDRREAFAGLDGFSHVWLLWVFHDDCLTAGWKPRVRPPRLGGRRSVGVFASRAPYRPNPIGLSAVAHHGLAADGDGLALQVSGIDLLDGTPVLDIKPYVPYADAIADAAGGFAHAEPDDRFCVRFTDEAAAAVAARDPDDALALHRLIEQVIARDPRPGYMDRYPERTDFGLRLYDCDIRWRLDGDTAIVTHCITDGDGHP</sequence>
<dbReference type="PANTHER" id="PTHR12818:SF0">
    <property type="entry name" value="TRNA (ADENINE(37)-N6)-METHYLTRANSFERASE"/>
    <property type="match status" value="1"/>
</dbReference>
<dbReference type="Gene3D" id="2.40.30.70">
    <property type="entry name" value="YaeB-like"/>
    <property type="match status" value="1"/>
</dbReference>
<evidence type="ECO:0000256" key="2">
    <source>
        <dbReference type="ARBA" id="ARBA00033753"/>
    </source>
</evidence>
<evidence type="ECO:0000313" key="5">
    <source>
        <dbReference type="Proteomes" id="UP000748752"/>
    </source>
</evidence>
<dbReference type="InterPro" id="IPR036413">
    <property type="entry name" value="YaeB-like_sf"/>
</dbReference>
<proteinExistence type="inferred from homology"/>
<dbReference type="NCBIfam" id="TIGR00104">
    <property type="entry name" value="tRNA_TsaA"/>
    <property type="match status" value="1"/>
</dbReference>
<organism evidence="4 5">
    <name type="scientific">Thiohalocapsa halophila</name>
    <dbReference type="NCBI Taxonomy" id="69359"/>
    <lineage>
        <taxon>Bacteria</taxon>
        <taxon>Pseudomonadati</taxon>
        <taxon>Pseudomonadota</taxon>
        <taxon>Gammaproteobacteria</taxon>
        <taxon>Chromatiales</taxon>
        <taxon>Chromatiaceae</taxon>
        <taxon>Thiohalocapsa</taxon>
    </lineage>
</organism>
<dbReference type="InterPro" id="IPR023370">
    <property type="entry name" value="TrmO-like_N"/>
</dbReference>
<dbReference type="Pfam" id="PF18389">
    <property type="entry name" value="TrmO_C"/>
    <property type="match status" value="1"/>
</dbReference>
<comment type="caution">
    <text evidence="4">The sequence shown here is derived from an EMBL/GenBank/DDBJ whole genome shotgun (WGS) entry which is preliminary data.</text>
</comment>
<dbReference type="CDD" id="cd09281">
    <property type="entry name" value="UPF0066"/>
    <property type="match status" value="1"/>
</dbReference>
<dbReference type="InterPro" id="IPR036414">
    <property type="entry name" value="YaeB_N_sf"/>
</dbReference>
<dbReference type="InterPro" id="IPR023368">
    <property type="entry name" value="UPF0066_cons_site"/>
</dbReference>
<dbReference type="RefSeq" id="WP_200233868.1">
    <property type="nucleotide sequence ID" value="NZ_NRRV01000004.1"/>
</dbReference>
<evidence type="ECO:0000313" key="4">
    <source>
        <dbReference type="EMBL" id="MBK1629673.1"/>
    </source>
</evidence>
<dbReference type="PROSITE" id="PS51668">
    <property type="entry name" value="TSAA_2"/>
    <property type="match status" value="1"/>
</dbReference>
<dbReference type="InterPro" id="IPR040372">
    <property type="entry name" value="YaeB-like"/>
</dbReference>
<name>A0ABS1CCR9_9GAMM</name>
<keyword evidence="5" id="KW-1185">Reference proteome</keyword>
<gene>
    <name evidence="4" type="primary">tsaA</name>
    <name evidence="4" type="ORF">CKO31_02750</name>
</gene>
<reference evidence="4 5" key="1">
    <citation type="journal article" date="2020" name="Microorganisms">
        <title>Osmotic Adaptation and Compatible Solute Biosynthesis of Phototrophic Bacteria as Revealed from Genome Analyses.</title>
        <authorList>
            <person name="Imhoff J.F."/>
            <person name="Rahn T."/>
            <person name="Kunzel S."/>
            <person name="Keller A."/>
            <person name="Neulinger S.C."/>
        </authorList>
    </citation>
    <scope>NUCLEOTIDE SEQUENCE [LARGE SCALE GENOMIC DNA]</scope>
    <source>
        <strain evidence="4 5">DSM 6210</strain>
    </source>
</reference>